<organism evidence="1">
    <name type="scientific">Arion vulgaris</name>
    <dbReference type="NCBI Taxonomy" id="1028688"/>
    <lineage>
        <taxon>Eukaryota</taxon>
        <taxon>Metazoa</taxon>
        <taxon>Spiralia</taxon>
        <taxon>Lophotrochozoa</taxon>
        <taxon>Mollusca</taxon>
        <taxon>Gastropoda</taxon>
        <taxon>Heterobranchia</taxon>
        <taxon>Euthyneura</taxon>
        <taxon>Panpulmonata</taxon>
        <taxon>Eupulmonata</taxon>
        <taxon>Stylommatophora</taxon>
        <taxon>Helicina</taxon>
        <taxon>Arionoidea</taxon>
        <taxon>Arionidae</taxon>
        <taxon>Arion</taxon>
    </lineage>
</organism>
<gene>
    <name evidence="1" type="primary">ORF187692</name>
    <name evidence="2" type="synonym">ORF187694</name>
</gene>
<dbReference type="EMBL" id="HACG01045458">
    <property type="protein sequence ID" value="CEK92323.1"/>
    <property type="molecule type" value="Transcribed_RNA"/>
</dbReference>
<reference evidence="1" key="1">
    <citation type="submission" date="2014-12" db="EMBL/GenBank/DDBJ databases">
        <title>Insight into the proteome of Arion vulgaris.</title>
        <authorList>
            <person name="Aradska J."/>
            <person name="Bulat T."/>
            <person name="Smidak R."/>
            <person name="Sarate P."/>
            <person name="Gangsoo J."/>
            <person name="Sialana F."/>
            <person name="Bilban M."/>
            <person name="Lubec G."/>
        </authorList>
    </citation>
    <scope>NUCLEOTIDE SEQUENCE</scope>
    <source>
        <tissue evidence="1">Skin</tissue>
    </source>
</reference>
<protein>
    <submittedName>
        <fullName evidence="1">Uncharacterized protein</fullName>
    </submittedName>
</protein>
<evidence type="ECO:0000313" key="2">
    <source>
        <dbReference type="EMBL" id="CEK92324.1"/>
    </source>
</evidence>
<dbReference type="EMBL" id="HACG01045459">
    <property type="protein sequence ID" value="CEK92324.1"/>
    <property type="molecule type" value="Transcribed_RNA"/>
</dbReference>
<dbReference type="AlphaFoldDB" id="A0A0B7BH88"/>
<proteinExistence type="predicted"/>
<name>A0A0B7BH88_9EUPU</name>
<evidence type="ECO:0000313" key="1">
    <source>
        <dbReference type="EMBL" id="CEK92323.1"/>
    </source>
</evidence>
<accession>A0A0B7BH88</accession>
<sequence length="53" mass="6316">MFFKTKHSLAQELSFSDPLHIHYRESFSDPLNTIRQIHNIIKITAIEYHQSMT</sequence>